<dbReference type="OrthoDB" id="437457at2759"/>
<name>A0A194X398_MOLSC</name>
<sequence>MAQPCASCLEQLSSPLCLNCKSTVGHCSPSCFGSNSVLHLLLCKPYWTPMRPPRPPKSTLGLYIPIFGPPSFRFVHYYCEKPGDITRPDLRHLLGTDNLVRSLLTWNTLQEKELPYTLQLIQIPGKQAINSFVSNLTHGTGYARHWGGPMVILAHEHQRYAVDTPVWRDVGCHDLRWMVDYWRLGDEPLPVRIAPVKQDESTVQGVQVADEDEEILKHNVVGVTIACEGERDRTGKKFMEAEIGVDHPIWREEPTQISVGMELPLLMYRFPVQAVDMKMNDLKLRNPEASAMSRVIDYEDPKWGQVANNTAENIGSVLVVRADRKDLDAKQVEMLATFCDKLVGDFMDVVSKNQRILKEKIKDECLDKSIFHLFFEKKRSALALEDKSWNNVESPYQV</sequence>
<evidence type="ECO:0000313" key="2">
    <source>
        <dbReference type="Proteomes" id="UP000070700"/>
    </source>
</evidence>
<dbReference type="InParanoid" id="A0A194X398"/>
<dbReference type="AlphaFoldDB" id="A0A194X398"/>
<dbReference type="EMBL" id="KQ947420">
    <property type="protein sequence ID" value="KUJ14297.1"/>
    <property type="molecule type" value="Genomic_DNA"/>
</dbReference>
<protein>
    <submittedName>
        <fullName evidence="1">Uncharacterized protein</fullName>
    </submittedName>
</protein>
<dbReference type="Proteomes" id="UP000070700">
    <property type="component" value="Unassembled WGS sequence"/>
</dbReference>
<dbReference type="GeneID" id="28814988"/>
<reference evidence="1 2" key="1">
    <citation type="submission" date="2015-10" db="EMBL/GenBank/DDBJ databases">
        <title>Full genome of DAOMC 229536 Phialocephala scopiformis, a fungal endophyte of spruce producing the potent anti-insectan compound rugulosin.</title>
        <authorList>
            <consortium name="DOE Joint Genome Institute"/>
            <person name="Walker A.K."/>
            <person name="Frasz S.L."/>
            <person name="Seifert K.A."/>
            <person name="Miller J.D."/>
            <person name="Mondo S.J."/>
            <person name="Labutti K."/>
            <person name="Lipzen A."/>
            <person name="Dockter R."/>
            <person name="Kennedy M."/>
            <person name="Grigoriev I.V."/>
            <person name="Spatafora J.W."/>
        </authorList>
    </citation>
    <scope>NUCLEOTIDE SEQUENCE [LARGE SCALE GENOMIC DNA]</scope>
    <source>
        <strain evidence="1 2">CBS 120377</strain>
    </source>
</reference>
<accession>A0A194X398</accession>
<evidence type="ECO:0000313" key="1">
    <source>
        <dbReference type="EMBL" id="KUJ14297.1"/>
    </source>
</evidence>
<organism evidence="1 2">
    <name type="scientific">Mollisia scopiformis</name>
    <name type="common">Conifer needle endophyte fungus</name>
    <name type="synonym">Phialocephala scopiformis</name>
    <dbReference type="NCBI Taxonomy" id="149040"/>
    <lineage>
        <taxon>Eukaryota</taxon>
        <taxon>Fungi</taxon>
        <taxon>Dikarya</taxon>
        <taxon>Ascomycota</taxon>
        <taxon>Pezizomycotina</taxon>
        <taxon>Leotiomycetes</taxon>
        <taxon>Helotiales</taxon>
        <taxon>Mollisiaceae</taxon>
        <taxon>Mollisia</taxon>
    </lineage>
</organism>
<gene>
    <name evidence="1" type="ORF">LY89DRAFT_134141</name>
</gene>
<keyword evidence="2" id="KW-1185">Reference proteome</keyword>
<proteinExistence type="predicted"/>
<dbReference type="RefSeq" id="XP_018068652.1">
    <property type="nucleotide sequence ID" value="XM_018205262.1"/>
</dbReference>
<dbReference type="KEGG" id="psco:LY89DRAFT_134141"/>